<dbReference type="Pfam" id="PF07748">
    <property type="entry name" value="Glyco_hydro_38C"/>
    <property type="match status" value="1"/>
</dbReference>
<reference evidence="20" key="3">
    <citation type="submission" date="2025-09" db="UniProtKB">
        <authorList>
            <consortium name="Ensembl"/>
        </authorList>
    </citation>
    <scope>IDENTIFICATION</scope>
</reference>
<reference evidence="20 21" key="1">
    <citation type="submission" date="2020-10" db="EMBL/GenBank/DDBJ databases">
        <title>Pygocentrus nattereri (red-bellied piranha) genome, fPygNat1, primary haplotype.</title>
        <authorList>
            <person name="Myers G."/>
            <person name="Meyer A."/>
            <person name="Karagic N."/>
            <person name="Pippel M."/>
            <person name="Winkler S."/>
            <person name="Tracey A."/>
            <person name="Wood J."/>
            <person name="Formenti G."/>
            <person name="Howe K."/>
            <person name="Fedrigo O."/>
            <person name="Jarvis E.D."/>
        </authorList>
    </citation>
    <scope>NUCLEOTIDE SEQUENCE [LARGE SCALE GENOMIC DNA]</scope>
</reference>
<evidence type="ECO:0000313" key="20">
    <source>
        <dbReference type="Ensembl" id="ENSPNAP00000076037.1"/>
    </source>
</evidence>
<dbReference type="Ensembl" id="ENSPNAT00000085665.1">
    <property type="protein sequence ID" value="ENSPNAP00000076037.1"/>
    <property type="gene ID" value="ENSPNAG00000029636.2"/>
</dbReference>
<evidence type="ECO:0000256" key="12">
    <source>
        <dbReference type="ARBA" id="ARBA00023157"/>
    </source>
</evidence>
<evidence type="ECO:0000256" key="18">
    <source>
        <dbReference type="SAM" id="Phobius"/>
    </source>
</evidence>
<evidence type="ECO:0000256" key="10">
    <source>
        <dbReference type="ARBA" id="ARBA00023034"/>
    </source>
</evidence>
<dbReference type="EC" id="3.2.1.-" evidence="16"/>
<keyword evidence="8" id="KW-0735">Signal-anchor</keyword>
<dbReference type="FunFam" id="3.20.110.10:FF:000003">
    <property type="entry name" value="Alpha-mannosidase"/>
    <property type="match status" value="1"/>
</dbReference>
<dbReference type="InterPro" id="IPR011013">
    <property type="entry name" value="Gal_mutarotase_sf_dom"/>
</dbReference>
<dbReference type="InterPro" id="IPR027291">
    <property type="entry name" value="Glyco_hydro_38_N_sf"/>
</dbReference>
<keyword evidence="12" id="KW-1015">Disulfide bond</keyword>
<feature type="domain" description="Glycoside hydrolase family 38 central" evidence="19">
    <location>
        <begin position="500"/>
        <end position="586"/>
    </location>
</feature>
<evidence type="ECO:0000256" key="2">
    <source>
        <dbReference type="ARBA" id="ARBA00004922"/>
    </source>
</evidence>
<evidence type="ECO:0000256" key="15">
    <source>
        <dbReference type="ARBA" id="ARBA00093232"/>
    </source>
</evidence>
<dbReference type="Gene3D" id="1.20.1270.50">
    <property type="entry name" value="Glycoside hydrolase family 38, central domain"/>
    <property type="match status" value="1"/>
</dbReference>
<dbReference type="InterPro" id="IPR015341">
    <property type="entry name" value="Glyco_hydro_38_cen"/>
</dbReference>
<comment type="function">
    <text evidence="14">Catalyzes the first committed step in the biosynthesis of complex N-glycans. It controls conversion of high mannose to complex N-glycans; the final hydrolytic step in the N-glycan maturation pathway.</text>
</comment>
<dbReference type="GO" id="GO:0000139">
    <property type="term" value="C:Golgi membrane"/>
    <property type="evidence" value="ECO:0007669"/>
    <property type="project" value="UniProtKB-SubCell"/>
</dbReference>
<reference evidence="20" key="2">
    <citation type="submission" date="2025-08" db="UniProtKB">
        <authorList>
            <consortium name="Ensembl"/>
        </authorList>
    </citation>
    <scope>IDENTIFICATION</scope>
</reference>
<keyword evidence="10" id="KW-0333">Golgi apparatus</keyword>
<dbReference type="FunFam" id="1.20.1270.50:FF:000001">
    <property type="entry name" value="Alpha-mannosidase"/>
    <property type="match status" value="1"/>
</dbReference>
<protein>
    <recommendedName>
        <fullName evidence="16">Alpha-mannosidase</fullName>
        <ecNumber evidence="16">3.2.1.-</ecNumber>
    </recommendedName>
</protein>
<organism evidence="20 21">
    <name type="scientific">Pygocentrus nattereri</name>
    <name type="common">Red-bellied piranha</name>
    <dbReference type="NCBI Taxonomy" id="42514"/>
    <lineage>
        <taxon>Eukaryota</taxon>
        <taxon>Metazoa</taxon>
        <taxon>Chordata</taxon>
        <taxon>Craniata</taxon>
        <taxon>Vertebrata</taxon>
        <taxon>Euteleostomi</taxon>
        <taxon>Actinopterygii</taxon>
        <taxon>Neopterygii</taxon>
        <taxon>Teleostei</taxon>
        <taxon>Ostariophysi</taxon>
        <taxon>Characiformes</taxon>
        <taxon>Characoidei</taxon>
        <taxon>Pygocentrus</taxon>
    </lineage>
</organism>
<dbReference type="PANTHER" id="PTHR11607:SF57">
    <property type="entry name" value="ALPHA-MANNOSIDASE 2X"/>
    <property type="match status" value="1"/>
</dbReference>
<dbReference type="Gene3D" id="2.60.40.1180">
    <property type="entry name" value="Golgi alpha-mannosidase II"/>
    <property type="match status" value="1"/>
</dbReference>
<dbReference type="InterPro" id="IPR011330">
    <property type="entry name" value="Glyco_hydro/deAcase_b/a-brl"/>
</dbReference>
<keyword evidence="13 16" id="KW-0326">Glycosidase</keyword>
<dbReference type="GO" id="GO:0046872">
    <property type="term" value="F:metal ion binding"/>
    <property type="evidence" value="ECO:0007669"/>
    <property type="project" value="UniProtKB-KW"/>
</dbReference>
<keyword evidence="21" id="KW-1185">Reference proteome</keyword>
<proteinExistence type="inferred from homology"/>
<keyword evidence="7 16" id="KW-0862">Zinc</keyword>
<dbReference type="SMART" id="SM00872">
    <property type="entry name" value="Alpha-mann_mid"/>
    <property type="match status" value="1"/>
</dbReference>
<dbReference type="GO" id="GO:0006491">
    <property type="term" value="P:N-glycan processing"/>
    <property type="evidence" value="ECO:0007669"/>
    <property type="project" value="TreeGrafter"/>
</dbReference>
<accession>A0AAR2LMZ4</accession>
<name>A0AAR2LMZ4_PYGNA</name>
<dbReference type="GO" id="GO:0006013">
    <property type="term" value="P:mannose metabolic process"/>
    <property type="evidence" value="ECO:0007669"/>
    <property type="project" value="InterPro"/>
</dbReference>
<comment type="pathway">
    <text evidence="2">Protein modification; protein glycosylation.</text>
</comment>
<comment type="cofactor">
    <cofactor evidence="16">
        <name>Zn(2+)</name>
        <dbReference type="ChEBI" id="CHEBI:29105"/>
    </cofactor>
    <text evidence="16">Binds 1 zinc ion per subunit.</text>
</comment>
<evidence type="ECO:0000256" key="16">
    <source>
        <dbReference type="RuleBase" id="RU361199"/>
    </source>
</evidence>
<evidence type="ECO:0000256" key="1">
    <source>
        <dbReference type="ARBA" id="ARBA00004323"/>
    </source>
</evidence>
<dbReference type="PANTHER" id="PTHR11607">
    <property type="entry name" value="ALPHA-MANNOSIDASE"/>
    <property type="match status" value="1"/>
</dbReference>
<dbReference type="InterPro" id="IPR028995">
    <property type="entry name" value="Glyco_hydro_57/38_cen_sf"/>
</dbReference>
<dbReference type="Gene3D" id="2.70.98.30">
    <property type="entry name" value="Golgi alpha-mannosidase II, domain 4"/>
    <property type="match status" value="1"/>
</dbReference>
<evidence type="ECO:0000256" key="4">
    <source>
        <dbReference type="ARBA" id="ARBA00022692"/>
    </source>
</evidence>
<evidence type="ECO:0000256" key="7">
    <source>
        <dbReference type="ARBA" id="ARBA00022833"/>
    </source>
</evidence>
<dbReference type="Pfam" id="PF09261">
    <property type="entry name" value="Alpha-mann_mid"/>
    <property type="match status" value="1"/>
</dbReference>
<evidence type="ECO:0000256" key="13">
    <source>
        <dbReference type="ARBA" id="ARBA00023295"/>
    </source>
</evidence>
<evidence type="ECO:0000256" key="5">
    <source>
        <dbReference type="ARBA" id="ARBA00022723"/>
    </source>
</evidence>
<evidence type="ECO:0000259" key="19">
    <source>
        <dbReference type="SMART" id="SM00872"/>
    </source>
</evidence>
<dbReference type="GO" id="GO:0030246">
    <property type="term" value="F:carbohydrate binding"/>
    <property type="evidence" value="ECO:0007669"/>
    <property type="project" value="InterPro"/>
</dbReference>
<dbReference type="InterPro" id="IPR011682">
    <property type="entry name" value="Glyco_hydro_38_C"/>
</dbReference>
<evidence type="ECO:0000313" key="21">
    <source>
        <dbReference type="Proteomes" id="UP001501920"/>
    </source>
</evidence>
<feature type="transmembrane region" description="Helical" evidence="18">
    <location>
        <begin position="6"/>
        <end position="26"/>
    </location>
</feature>
<dbReference type="SUPFAM" id="SSF88688">
    <property type="entry name" value="Families 57/38 glycoside transferase middle domain"/>
    <property type="match status" value="1"/>
</dbReference>
<evidence type="ECO:0000256" key="17">
    <source>
        <dbReference type="SAM" id="MobiDB-lite"/>
    </source>
</evidence>
<dbReference type="InterPro" id="IPR050843">
    <property type="entry name" value="Glycosyl_Hydrlase_38"/>
</dbReference>
<evidence type="ECO:0000256" key="3">
    <source>
        <dbReference type="ARBA" id="ARBA00009792"/>
    </source>
</evidence>
<comment type="subcellular location">
    <subcellularLocation>
        <location evidence="1">Golgi apparatus membrane</location>
        <topology evidence="1">Single-pass type II membrane protein</topology>
    </subcellularLocation>
</comment>
<dbReference type="GO" id="GO:0004572">
    <property type="term" value="F:mannosyl-oligosaccharide 1,3-1,6-alpha-mannosidase activity"/>
    <property type="evidence" value="ECO:0007669"/>
    <property type="project" value="UniProtKB-EC"/>
</dbReference>
<evidence type="ECO:0000256" key="9">
    <source>
        <dbReference type="ARBA" id="ARBA00022989"/>
    </source>
</evidence>
<evidence type="ECO:0000256" key="11">
    <source>
        <dbReference type="ARBA" id="ARBA00023136"/>
    </source>
</evidence>
<sequence length="1099" mass="124777">MKLKKQVTVCGGAIFCVAVFSLYLMLDRVQHDPARRQNGGNFPRSQISVLQNRIEQLEQLLEENHQIISHIKDSVLELTDTGAVSPSGQLPFRSANGSWVLPFDGRPTFLSVKPQDCQFALGRRGQTDLQMLDVYSLLSFDNVDGGVWKQGFEITYEPTEWDNEPLQVFVVPHSHNDPGWVKTFDKYYNDQTQHILNNMVVKLAEDPRRKFIWSEISFFVKWWESADAHKQDVILILGGQLEIVTGGWVMTDEANAHYFAMIDQLIEGHQWLEKNLGVTPRSGWAVDPFGHSATMPYLLKRANLTSMLIQRVHYSVKKHFSSSRSLEFMWRQAWDPESGTDLFCHMMPFYSYDVPHTCGPDPKICCQFDFKRLPGSRVNCPWKVPPRAISDANVAERANVLLDQYRKKSKLFRSKVVLVPLGDDFRYDKALEWDQQYVNYQKLFDYMNSHPEMHVQAQFATLTDYFSAVYKANGVAQGQRPPGYPVLSGDFFAYADREDHYWSGYYTSRPFYKNLDRVLESHLRGAEILYSLAVAHARHAGMEGRYPTSDYSLLTDARRNIGLFQHHDAIAGTAKEAVVIDYGTRSVFNARLSELKVIINAAHFLIMKNKDVYRFYQTEPFLETVRRADYFSLIHALYLFMYLVLFNPVEQERLCVVTVLVNSARVRVLTEDGQTLPVQLSAQWSSAASFMARLPALGLAVFHLYDSVDSPMTLRSDTLLRLPGRSQSVRGIDPLPVRSQVADPQPFYIQSQSLTLGFSGTTGLLESIRRKDDPQEVRVQIQFFTYGTRPSKDKSGAYLFLPDGNAKVSSFLDPPIVRVVEGPLFAEVVTYYQHFQQTIRIHNVPGVDGLSLDITTMVDIRDQTNKELAMRLLTDIQSEDTFYTDLNGFQIQPRRYLQKLPLQANFYPMPTMAYIQDSQYRLTLHTGQALGVSSLASGQLEVILDRRLMQDDNRGLGQGLKDNKRTANRFRLLLERRSSSSRAVDSGPVSFPSLLSHMTSAILNHEVLALPVIPKKRGVPPLRTFSPLAAALPCDFHLLNLRSIQNQDAHSPSPYTALLLHRLGLDCGLEAQNPGFNCSTTQGKVSPRSENRGSLVIAT</sequence>
<dbReference type="Proteomes" id="UP001501920">
    <property type="component" value="Chromosome 11"/>
</dbReference>
<keyword evidence="4 18" id="KW-0812">Transmembrane</keyword>
<dbReference type="SUPFAM" id="SSF88713">
    <property type="entry name" value="Glycoside hydrolase/deacetylase"/>
    <property type="match status" value="1"/>
</dbReference>
<dbReference type="Gene3D" id="3.20.110.10">
    <property type="entry name" value="Glycoside hydrolase 38, N terminal domain"/>
    <property type="match status" value="1"/>
</dbReference>
<comment type="catalytic activity">
    <reaction evidence="15">
        <text>N(4)-{beta-D-GlcNAc-(1-&gt;2)-alpha-D-Man-(1-&gt;3)-[alpha-D-Man-(1-&gt;3)-[alpha-D-Man-(1-&gt;6)]-alpha-D-Man-(1-&gt;6)]-beta-D-Man-(1-&gt;4)-beta-D-GlcNAc-(1-&gt;4)-beta-D-GlcNAc}-L-asparaginyl-[protein] + 2 H2O = 2 alpha-D-mannopyranose + an N(4)-{beta-D-GlcNAc-(1-&gt;2)-alpha-D-Man-(1-&gt;3)-[alpha-D-Man-(1-&gt;6)]-beta-D-Man-(1-&gt;4)-beta-D-GlcNAc-(1-&gt;4)-beta-D-GlcNAc}-L-asparaginyl-[protein]</text>
        <dbReference type="Rhea" id="RHEA:56052"/>
        <dbReference type="Rhea" id="RHEA-COMP:14368"/>
        <dbReference type="Rhea" id="RHEA-COMP:14369"/>
        <dbReference type="ChEBI" id="CHEBI:15377"/>
        <dbReference type="ChEBI" id="CHEBI:28729"/>
        <dbReference type="ChEBI" id="CHEBI:60615"/>
        <dbReference type="ChEBI" id="CHEBI:60625"/>
        <dbReference type="EC" id="3.2.1.114"/>
    </reaction>
</comment>
<dbReference type="SUPFAM" id="SSF74650">
    <property type="entry name" value="Galactose mutarotase-like"/>
    <property type="match status" value="1"/>
</dbReference>
<evidence type="ECO:0000256" key="8">
    <source>
        <dbReference type="ARBA" id="ARBA00022968"/>
    </source>
</evidence>
<gene>
    <name evidence="20" type="primary">MAN2A2</name>
</gene>
<dbReference type="GeneTree" id="ENSGT01030000234638"/>
<dbReference type="InterPro" id="IPR037094">
    <property type="entry name" value="Glyco_hydro_38_cen_sf"/>
</dbReference>
<comment type="similarity">
    <text evidence="3 16">Belongs to the glycosyl hydrolase 38 family.</text>
</comment>
<keyword evidence="9 18" id="KW-1133">Transmembrane helix</keyword>
<keyword evidence="5 16" id="KW-0479">Metal-binding</keyword>
<dbReference type="InterPro" id="IPR000602">
    <property type="entry name" value="Glyco_hydro_38_N"/>
</dbReference>
<keyword evidence="6 16" id="KW-0378">Hydrolase</keyword>
<dbReference type="Pfam" id="PF01074">
    <property type="entry name" value="Glyco_hydro_38N"/>
    <property type="match status" value="1"/>
</dbReference>
<keyword evidence="11 18" id="KW-0472">Membrane</keyword>
<dbReference type="InterPro" id="IPR013780">
    <property type="entry name" value="Glyco_hydro_b"/>
</dbReference>
<evidence type="ECO:0000256" key="14">
    <source>
        <dbReference type="ARBA" id="ARBA00059516"/>
    </source>
</evidence>
<dbReference type="FunFam" id="2.70.98.30:FF:000002">
    <property type="entry name" value="Alpha-mannosidase"/>
    <property type="match status" value="1"/>
</dbReference>
<evidence type="ECO:0000256" key="6">
    <source>
        <dbReference type="ARBA" id="ARBA00022801"/>
    </source>
</evidence>
<dbReference type="AlphaFoldDB" id="A0AAR2LMZ4"/>
<feature type="region of interest" description="Disordered" evidence="17">
    <location>
        <begin position="1080"/>
        <end position="1099"/>
    </location>
</feature>